<evidence type="ECO:0000313" key="2">
    <source>
        <dbReference type="Proteomes" id="UP000569732"/>
    </source>
</evidence>
<name>A0A853ICN9_9GAMM</name>
<proteinExistence type="predicted"/>
<comment type="caution">
    <text evidence="1">The sequence shown here is derived from an EMBL/GenBank/DDBJ whole genome shotgun (WGS) entry which is preliminary data.</text>
</comment>
<protein>
    <submittedName>
        <fullName evidence="1">Uncharacterized protein</fullName>
    </submittedName>
</protein>
<dbReference type="AlphaFoldDB" id="A0A853ICN9"/>
<gene>
    <name evidence="1" type="ORF">H0A36_26765</name>
</gene>
<dbReference type="EMBL" id="JACCKB010000110">
    <property type="protein sequence ID" value="NYZ69622.1"/>
    <property type="molecule type" value="Genomic_DNA"/>
</dbReference>
<keyword evidence="2" id="KW-1185">Reference proteome</keyword>
<dbReference type="RefSeq" id="WP_180571603.1">
    <property type="nucleotide sequence ID" value="NZ_JACCKB010000110.1"/>
</dbReference>
<accession>A0A853ICN9</accession>
<evidence type="ECO:0000313" key="1">
    <source>
        <dbReference type="EMBL" id="NYZ69622.1"/>
    </source>
</evidence>
<reference evidence="1 2" key="1">
    <citation type="submission" date="2020-07" db="EMBL/GenBank/DDBJ databases">
        <title>Endozoicomonas sp. nov., isolated from sediment.</title>
        <authorList>
            <person name="Gu T."/>
        </authorList>
    </citation>
    <scope>NUCLEOTIDE SEQUENCE [LARGE SCALE GENOMIC DNA]</scope>
    <source>
        <strain evidence="1 2">SM1973</strain>
    </source>
</reference>
<sequence>MTKEHEISNKLSVETRSLIKELLGKLQIDISSLTSLSSTEKVKNKLSDRAIKNISTINKLLGNSKGDIIIVEFETPHDVVNTIDNLEDKLASVTDKVISLYSDYGWATEILQQKIQDSKYLHKYKLTKIK</sequence>
<organism evidence="1 2">
    <name type="scientific">Spartinivicinus marinus</name>
    <dbReference type="NCBI Taxonomy" id="2994442"/>
    <lineage>
        <taxon>Bacteria</taxon>
        <taxon>Pseudomonadati</taxon>
        <taxon>Pseudomonadota</taxon>
        <taxon>Gammaproteobacteria</taxon>
        <taxon>Oceanospirillales</taxon>
        <taxon>Zooshikellaceae</taxon>
        <taxon>Spartinivicinus</taxon>
    </lineage>
</organism>
<dbReference type="Proteomes" id="UP000569732">
    <property type="component" value="Unassembled WGS sequence"/>
</dbReference>